<accession>Q8C3Z9</accession>
<keyword evidence="2" id="KW-0472">Membrane</keyword>
<reference evidence="3" key="4">
    <citation type="journal article" date="2001" name="Nature">
        <title>Functional annotation of a full-length mouse cDNA collection.</title>
        <authorList>
            <consortium name="The RIKEN Genome Exploration Research Group Phase II Team and the FANTOM Consortium"/>
        </authorList>
    </citation>
    <scope>NUCLEOTIDE SEQUENCE</scope>
    <source>
        <strain evidence="3">C57BL/6J</strain>
        <tissue evidence="3">Thymus</tissue>
    </source>
</reference>
<evidence type="ECO:0000256" key="1">
    <source>
        <dbReference type="SAM" id="MobiDB-lite"/>
    </source>
</evidence>
<reference evidence="3" key="6">
    <citation type="submission" date="2002-04" db="EMBL/GenBank/DDBJ databases">
        <authorList>
            <person name="Adachi J."/>
            <person name="Aizawa K."/>
            <person name="Akimura T."/>
            <person name="Arakawa T."/>
            <person name="Bono H."/>
            <person name="Carninci P."/>
            <person name="Fukuda S."/>
            <person name="Furuno M."/>
            <person name="Hanagaki T."/>
            <person name="Hara A."/>
            <person name="Hashizume W."/>
            <person name="Hayashida K."/>
            <person name="Hayatsu N."/>
            <person name="Hiramoto K."/>
            <person name="Hiraoka T."/>
            <person name="Hirozane T."/>
            <person name="Hori F."/>
            <person name="Imotani K."/>
            <person name="Ishii Y."/>
            <person name="Itoh M."/>
            <person name="Kagawa I."/>
            <person name="Kasukawa T."/>
            <person name="Katoh H."/>
            <person name="Kawai J."/>
            <person name="Kojima Y."/>
            <person name="Kondo S."/>
            <person name="Konno H."/>
            <person name="Kouda M."/>
            <person name="Koya S."/>
            <person name="Kurihara C."/>
            <person name="Matsuyama T."/>
            <person name="Miyazaki A."/>
            <person name="Murata M."/>
            <person name="Nakamura M."/>
            <person name="Nishi K."/>
            <person name="Nomura K."/>
            <person name="Numazaki R."/>
            <person name="Ohno M."/>
            <person name="Ohsato N."/>
            <person name="Okazaki Y."/>
            <person name="Saito R."/>
            <person name="Saitoh H."/>
            <person name="Sakai C."/>
            <person name="Sakai K."/>
            <person name="Sakazume N."/>
            <person name="Sano H."/>
            <person name="Sasaki D."/>
            <person name="Shibata K."/>
            <person name="Shinagawa A."/>
            <person name="Shiraki T."/>
            <person name="Sogabe Y."/>
            <person name="Tagami M."/>
            <person name="Tagawa A."/>
            <person name="Takahashi F."/>
            <person name="Takaku-Akahira S."/>
            <person name="Takeda Y."/>
            <person name="Tanaka T."/>
            <person name="Tomaru A."/>
            <person name="Toya T."/>
            <person name="Yasunishi A."/>
            <person name="Muramatsu M."/>
            <person name="Hayashizaki Y."/>
        </authorList>
    </citation>
    <scope>NUCLEOTIDE SEQUENCE</scope>
    <source>
        <strain evidence="3">C57BL/6J</strain>
        <tissue evidence="3">Thymus</tissue>
    </source>
</reference>
<reference evidence="3" key="8">
    <citation type="journal article" date="2005" name="Science">
        <title>Antisense Transcription in the Mammalian Transcriptome.</title>
        <authorList>
            <consortium name="RIKEN Genome Exploration Research Group and Genome Science Group (Genome Network Project Core Group) and the FANTOM Consortium"/>
        </authorList>
    </citation>
    <scope>NUCLEOTIDE SEQUENCE</scope>
    <source>
        <strain evidence="3">C57BL/6J</strain>
        <tissue evidence="3">Thymus</tissue>
    </source>
</reference>
<dbReference type="MGI" id="MGI:2442501">
    <property type="gene designation" value="A430010J10Rik"/>
</dbReference>
<gene>
    <name evidence="4" type="primary">A430010J10Rik</name>
</gene>
<reference evidence="3" key="7">
    <citation type="journal article" date="2005" name="Science">
        <title>The Transcriptional Landscape of the Mammalian Genome.</title>
        <authorList>
            <consortium name="The FANTOM Consortium"/>
            <consortium name="Riken Genome Exploration Research Group and Genome Science Group (Genome Network Project Core Group)"/>
        </authorList>
    </citation>
    <scope>NUCLEOTIDE SEQUENCE</scope>
    <source>
        <strain evidence="3">C57BL/6J</strain>
        <tissue evidence="3">Thymus</tissue>
    </source>
</reference>
<name>Q8C3Z9_MOUSE</name>
<evidence type="ECO:0000313" key="4">
    <source>
        <dbReference type="MGI" id="MGI:2442501"/>
    </source>
</evidence>
<dbReference type="AGR" id="MGI:2442501"/>
<keyword evidence="2" id="KW-1133">Transmembrane helix</keyword>
<feature type="transmembrane region" description="Helical" evidence="2">
    <location>
        <begin position="109"/>
        <end position="129"/>
    </location>
</feature>
<reference evidence="3" key="3">
    <citation type="journal article" date="2000" name="Genome Res.">
        <title>RIKEN integrated sequence analysis (RISA) system--384-format sequencing pipeline with 384 multicapillary sequencer.</title>
        <authorList>
            <person name="Shibata K."/>
            <person name="Itoh M."/>
            <person name="Aizawa K."/>
            <person name="Nagaoka S."/>
            <person name="Sasaki N."/>
            <person name="Carninci P."/>
            <person name="Konno H."/>
            <person name="Akiyama J."/>
            <person name="Nishi K."/>
            <person name="Kitsunai T."/>
            <person name="Tashiro H."/>
            <person name="Itoh M."/>
            <person name="Sumi N."/>
            <person name="Ishii Y."/>
            <person name="Nakamura S."/>
            <person name="Hazama M."/>
            <person name="Nishine T."/>
            <person name="Harada A."/>
            <person name="Yamamoto R."/>
            <person name="Matsumoto H."/>
            <person name="Sakaguchi S."/>
            <person name="Ikegami T."/>
            <person name="Kashiwagi K."/>
            <person name="Fujiwake S."/>
            <person name="Inoue K."/>
            <person name="Togawa Y."/>
            <person name="Izawa M."/>
            <person name="Ohara E."/>
            <person name="Watahiki M."/>
            <person name="Yoneda Y."/>
            <person name="Ishikawa T."/>
            <person name="Ozawa K."/>
            <person name="Tanaka T."/>
            <person name="Matsuura S."/>
            <person name="Kawai J."/>
            <person name="Okazaki Y."/>
            <person name="Muramatsu M."/>
            <person name="Inoue Y."/>
            <person name="Kira A."/>
            <person name="Hayashizaki Y."/>
        </authorList>
    </citation>
    <scope>NUCLEOTIDE SEQUENCE</scope>
    <source>
        <strain evidence="3">C57BL/6J</strain>
        <tissue evidence="3">Thymus</tissue>
    </source>
</reference>
<reference evidence="3" key="2">
    <citation type="journal article" date="2000" name="Genome Res.">
        <title>Normalization and subtraction of cap-trapper-selected cDNAs to prepare full-length cDNA libraries for rapid discovery of new genes.</title>
        <authorList>
            <person name="Carninci P."/>
            <person name="Shibata Y."/>
            <person name="Hayatsu N."/>
            <person name="Sugahara Y."/>
            <person name="Shibata K."/>
            <person name="Itoh M."/>
            <person name="Konno H."/>
            <person name="Okazaki Y."/>
            <person name="Muramatsu M."/>
            <person name="Hayashizaki Y."/>
        </authorList>
    </citation>
    <scope>NUCLEOTIDE SEQUENCE</scope>
    <source>
        <strain evidence="3">C57BL/6J</strain>
        <tissue evidence="3">Thymus</tissue>
    </source>
</reference>
<reference evidence="3" key="5">
    <citation type="journal article" date="2002" name="Nature">
        <title>Analysis of the mouse transcriptome based on functional annotation of 60,770 full-length cDNAs.</title>
        <authorList>
            <consortium name="The FANTOM Consortium and the RIKEN Genome Exploration Research Group Phase I and II Team"/>
        </authorList>
    </citation>
    <scope>NUCLEOTIDE SEQUENCE</scope>
    <source>
        <strain evidence="3">C57BL/6J</strain>
        <tissue evidence="3">Thymus</tissue>
    </source>
</reference>
<dbReference type="EMBL" id="AK083337">
    <property type="protein sequence ID" value="BAC38873.1"/>
    <property type="molecule type" value="mRNA"/>
</dbReference>
<reference evidence="3" key="1">
    <citation type="journal article" date="1999" name="Methods Enzymol.">
        <title>High-efficiency full-length cDNA cloning.</title>
        <authorList>
            <person name="Carninci P."/>
            <person name="Hayashizaki Y."/>
        </authorList>
    </citation>
    <scope>NUCLEOTIDE SEQUENCE</scope>
    <source>
        <strain evidence="3">C57BL/6J</strain>
        <tissue evidence="3">Thymus</tissue>
    </source>
</reference>
<feature type="region of interest" description="Disordered" evidence="1">
    <location>
        <begin position="1"/>
        <end position="33"/>
    </location>
</feature>
<sequence>MSSRTARAAQRNPVLKIKKKKKKKKKEPPPVTEQRSFGLVYEAGSYLSIGFLRKRRRMGEKKASTCFVSGHLDEGAVCVNILHSSCSTLQGQLFFPICINSPRVKSSCLCFTTFPFYLVSKVLAVWWSYKSLPMSR</sequence>
<keyword evidence="2" id="KW-0812">Transmembrane</keyword>
<evidence type="ECO:0000313" key="3">
    <source>
        <dbReference type="EMBL" id="BAC38873.1"/>
    </source>
</evidence>
<feature type="compositionally biased region" description="Basic residues" evidence="1">
    <location>
        <begin position="16"/>
        <end position="26"/>
    </location>
</feature>
<organism evidence="3">
    <name type="scientific">Mus musculus</name>
    <name type="common">Mouse</name>
    <dbReference type="NCBI Taxonomy" id="10090"/>
    <lineage>
        <taxon>Eukaryota</taxon>
        <taxon>Metazoa</taxon>
        <taxon>Chordata</taxon>
        <taxon>Craniata</taxon>
        <taxon>Vertebrata</taxon>
        <taxon>Euteleostomi</taxon>
        <taxon>Mammalia</taxon>
        <taxon>Eutheria</taxon>
        <taxon>Euarchontoglires</taxon>
        <taxon>Glires</taxon>
        <taxon>Rodentia</taxon>
        <taxon>Myomorpha</taxon>
        <taxon>Muroidea</taxon>
        <taxon>Muridae</taxon>
        <taxon>Murinae</taxon>
        <taxon>Mus</taxon>
        <taxon>Mus</taxon>
    </lineage>
</organism>
<protein>
    <submittedName>
        <fullName evidence="3">Uncharacterized protein</fullName>
    </submittedName>
</protein>
<proteinExistence type="evidence at transcript level"/>
<evidence type="ECO:0000256" key="2">
    <source>
        <dbReference type="SAM" id="Phobius"/>
    </source>
</evidence>
<dbReference type="AlphaFoldDB" id="Q8C3Z9"/>